<dbReference type="EMBL" id="OZ075140">
    <property type="protein sequence ID" value="CAL5026935.1"/>
    <property type="molecule type" value="Genomic_DNA"/>
</dbReference>
<evidence type="ECO:0000313" key="20">
    <source>
        <dbReference type="Proteomes" id="UP001497457"/>
    </source>
</evidence>
<reference evidence="19 20" key="2">
    <citation type="submission" date="2024-10" db="EMBL/GenBank/DDBJ databases">
        <authorList>
            <person name="Ryan C."/>
        </authorList>
    </citation>
    <scope>NUCLEOTIDE SEQUENCE [LARGE SCALE GENOMIC DNA]</scope>
</reference>
<dbReference type="PROSITE" id="PS00108">
    <property type="entry name" value="PROTEIN_KINASE_ST"/>
    <property type="match status" value="1"/>
</dbReference>
<dbReference type="GO" id="GO:0016301">
    <property type="term" value="F:kinase activity"/>
    <property type="evidence" value="ECO:0007669"/>
    <property type="project" value="UniProtKB-KW"/>
</dbReference>
<evidence type="ECO:0000256" key="10">
    <source>
        <dbReference type="ARBA" id="ARBA00022741"/>
    </source>
</evidence>
<keyword evidence="8" id="KW-0732">Signal</keyword>
<dbReference type="SMART" id="SM00220">
    <property type="entry name" value="S_TKc"/>
    <property type="match status" value="1"/>
</dbReference>
<dbReference type="PROSITE" id="PS50011">
    <property type="entry name" value="PROTEIN_KINASE_DOM"/>
    <property type="match status" value="1"/>
</dbReference>
<sequence length="927" mass="98122">MSNDTISPASFGTSTTKQTAACAHSVVSTPLSTRHSALSVHRRSQAPPSMASAAAATSSLRLFLLLFSTLIAASTSPSSAASTAPPAPQDLLLDFKASLQDPTGALAGWSVSTPYCNWPHVTCTATSASNATVSVSLSLDGLGLSGDLSSASLPLCRVPGLAALSLASNAFNQTVPLSLSRCATLASLNLSAAGFWGPIPEQLAAALPSLVSLDLSRNALEGQVPAALAGSLEVLNLGGNRLSGVLHPALLRNLTGLHLLDLSGNQFTDSEIPPEIGGITGLRWLFLQGSGFTGAIPDTFLELEQLQVLDLSMNSLTGALPPGFGRKFQKLMALDLSQNGLSGPFPEEIRRCSMLQRFEVQDNGFTGELPGGLWSLPDLRVIRAHNNRFAGRLPEFPGGASSRLEQVQLDNNSFSGGLPRSIGTVRTLYRFSASLNDLNGSLPGNICGDGGSPPAMSILNISRNALSGAIPEELGRCRRLVSLCLAGNGLTGPIPPSLGDLPVLTYIDLSSNALTGGVPPELQNLKLALLNVSYNRLSGRVPPALISDLPAVFLQGNPGLCGPGLPGDCDDAPARKRRRGLAMAATVSSFLAGVALLAAGAVAVCKRLHGGGGVPSSPWKLVLFHPVKVTGDELLAGFHDKGVIGRGAFGKVYLIELQDGQKIAVKRLVNSGKLTFRAVKNEMKALAKVRHKNIAKVLGFCYSEGEVSVIYDYLEMGSLHDLICAPKFMVGWKDRVRIAMSVAQGLAHLHRDRNPQVLHRDLKASNVLLAGEEFEPRITGFGIDRVVGEMAYQTSMASDLNYRCYMAPEQSYAKNPTHLMDVYSFGVILLELVTGKPAEQPASDDDGVDIVRWVRRRINVADSEILDPSISRTARQGMQAALELALRCTAVMPDQRPAMDEVVRSLQPLCFGAHPQTPLPAEIVLEP</sequence>
<keyword evidence="4" id="KW-1003">Cell membrane</keyword>
<dbReference type="FunFam" id="3.80.10.10:FF:000233">
    <property type="entry name" value="Leucine-rich repeat receptor-like protein kinase TDR"/>
    <property type="match status" value="1"/>
</dbReference>
<keyword evidence="10 17" id="KW-0547">Nucleotide-binding</keyword>
<evidence type="ECO:0000256" key="4">
    <source>
        <dbReference type="ARBA" id="ARBA00022475"/>
    </source>
</evidence>
<dbReference type="Proteomes" id="UP001497457">
    <property type="component" value="Chromosome 30rd"/>
</dbReference>
<evidence type="ECO:0000256" key="16">
    <source>
        <dbReference type="ARBA" id="ARBA00023180"/>
    </source>
</evidence>
<keyword evidence="9" id="KW-0677">Repeat</keyword>
<dbReference type="InterPro" id="IPR011009">
    <property type="entry name" value="Kinase-like_dom_sf"/>
</dbReference>
<dbReference type="Pfam" id="PF00069">
    <property type="entry name" value="Pkinase"/>
    <property type="match status" value="1"/>
</dbReference>
<evidence type="ECO:0000256" key="7">
    <source>
        <dbReference type="ARBA" id="ARBA00022692"/>
    </source>
</evidence>
<dbReference type="FunFam" id="3.80.10.10:FF:000516">
    <property type="entry name" value="Leucine-rich repeat family protein"/>
    <property type="match status" value="1"/>
</dbReference>
<dbReference type="GO" id="GO:0005524">
    <property type="term" value="F:ATP binding"/>
    <property type="evidence" value="ECO:0007669"/>
    <property type="project" value="UniProtKB-UniRule"/>
</dbReference>
<evidence type="ECO:0000256" key="13">
    <source>
        <dbReference type="ARBA" id="ARBA00022989"/>
    </source>
</evidence>
<dbReference type="SMART" id="SM00369">
    <property type="entry name" value="LRR_TYP"/>
    <property type="match status" value="5"/>
</dbReference>
<keyword evidence="6" id="KW-0808">Transferase</keyword>
<comment type="similarity">
    <text evidence="3">Belongs to the protein kinase superfamily. Ser/Thr protein kinase family.</text>
</comment>
<evidence type="ECO:0000256" key="14">
    <source>
        <dbReference type="ARBA" id="ARBA00023136"/>
    </source>
</evidence>
<dbReference type="InterPro" id="IPR032675">
    <property type="entry name" value="LRR_dom_sf"/>
</dbReference>
<dbReference type="SUPFAM" id="SSF56112">
    <property type="entry name" value="Protein kinase-like (PK-like)"/>
    <property type="match status" value="1"/>
</dbReference>
<protein>
    <recommendedName>
        <fullName evidence="18">Protein kinase domain-containing protein</fullName>
    </recommendedName>
</protein>
<dbReference type="Pfam" id="PF13855">
    <property type="entry name" value="LRR_8"/>
    <property type="match status" value="2"/>
</dbReference>
<evidence type="ECO:0000256" key="15">
    <source>
        <dbReference type="ARBA" id="ARBA00023170"/>
    </source>
</evidence>
<dbReference type="InterPro" id="IPR001611">
    <property type="entry name" value="Leu-rich_rpt"/>
</dbReference>
<proteinExistence type="inferred from homology"/>
<name>A0ABC9CWD4_9POAL</name>
<dbReference type="PROSITE" id="PS00107">
    <property type="entry name" value="PROTEIN_KINASE_ATP"/>
    <property type="match status" value="1"/>
</dbReference>
<dbReference type="Gene3D" id="3.80.10.10">
    <property type="entry name" value="Ribonuclease Inhibitor"/>
    <property type="match status" value="2"/>
</dbReference>
<evidence type="ECO:0000256" key="6">
    <source>
        <dbReference type="ARBA" id="ARBA00022679"/>
    </source>
</evidence>
<accession>A0ABC9CWD4</accession>
<feature type="domain" description="Protein kinase" evidence="18">
    <location>
        <begin position="638"/>
        <end position="917"/>
    </location>
</feature>
<evidence type="ECO:0000256" key="5">
    <source>
        <dbReference type="ARBA" id="ARBA00022614"/>
    </source>
</evidence>
<keyword evidence="13" id="KW-1133">Transmembrane helix</keyword>
<evidence type="ECO:0000256" key="9">
    <source>
        <dbReference type="ARBA" id="ARBA00022737"/>
    </source>
</evidence>
<keyword evidence="16" id="KW-0325">Glycoprotein</keyword>
<evidence type="ECO:0000256" key="17">
    <source>
        <dbReference type="PROSITE-ProRule" id="PRU10141"/>
    </source>
</evidence>
<evidence type="ECO:0000313" key="19">
    <source>
        <dbReference type="EMBL" id="CAL5026935.1"/>
    </source>
</evidence>
<dbReference type="GO" id="GO:0009791">
    <property type="term" value="P:post-embryonic development"/>
    <property type="evidence" value="ECO:0007669"/>
    <property type="project" value="UniProtKB-ARBA"/>
</dbReference>
<evidence type="ECO:0000256" key="1">
    <source>
        <dbReference type="ARBA" id="ARBA00004162"/>
    </source>
</evidence>
<keyword evidence="15" id="KW-0675">Receptor</keyword>
<evidence type="ECO:0000256" key="2">
    <source>
        <dbReference type="ARBA" id="ARBA00004479"/>
    </source>
</evidence>
<evidence type="ECO:0000259" key="18">
    <source>
        <dbReference type="PROSITE" id="PS50011"/>
    </source>
</evidence>
<dbReference type="PANTHER" id="PTHR48007:SF76">
    <property type="entry name" value="OS03G0145102 PROTEIN"/>
    <property type="match status" value="1"/>
</dbReference>
<evidence type="ECO:0000256" key="8">
    <source>
        <dbReference type="ARBA" id="ARBA00022729"/>
    </source>
</evidence>
<evidence type="ECO:0000256" key="12">
    <source>
        <dbReference type="ARBA" id="ARBA00022840"/>
    </source>
</evidence>
<dbReference type="InterPro" id="IPR017441">
    <property type="entry name" value="Protein_kinase_ATP_BS"/>
</dbReference>
<dbReference type="PANTHER" id="PTHR48007">
    <property type="entry name" value="LEUCINE-RICH REPEAT RECEPTOR-LIKE PROTEIN KINASE PXC1"/>
    <property type="match status" value="1"/>
</dbReference>
<keyword evidence="12 17" id="KW-0067">ATP-binding</keyword>
<evidence type="ECO:0000256" key="3">
    <source>
        <dbReference type="ARBA" id="ARBA00008684"/>
    </source>
</evidence>
<dbReference type="FunFam" id="1.10.510.10:FF:000388">
    <property type="entry name" value="Leucine-rich repeat receptor-like tyrosine-protein kinase PXC3"/>
    <property type="match status" value="1"/>
</dbReference>
<evidence type="ECO:0000256" key="11">
    <source>
        <dbReference type="ARBA" id="ARBA00022777"/>
    </source>
</evidence>
<dbReference type="Gene3D" id="1.10.510.10">
    <property type="entry name" value="Transferase(Phosphotransferase) domain 1"/>
    <property type="match status" value="1"/>
</dbReference>
<dbReference type="GO" id="GO:0005886">
    <property type="term" value="C:plasma membrane"/>
    <property type="evidence" value="ECO:0007669"/>
    <property type="project" value="UniProtKB-SubCell"/>
</dbReference>
<dbReference type="InterPro" id="IPR013210">
    <property type="entry name" value="LRR_N_plant-typ"/>
</dbReference>
<dbReference type="Pfam" id="PF08263">
    <property type="entry name" value="LRRNT_2"/>
    <property type="match status" value="1"/>
</dbReference>
<feature type="binding site" evidence="17">
    <location>
        <position position="666"/>
    </location>
    <ligand>
        <name>ATP</name>
        <dbReference type="ChEBI" id="CHEBI:30616"/>
    </ligand>
</feature>
<dbReference type="FunFam" id="3.30.200.20:FF:000652">
    <property type="entry name" value="probably inactive leucine-rich repeat receptor-like protein kinase At5g06940"/>
    <property type="match status" value="1"/>
</dbReference>
<dbReference type="InterPro" id="IPR046959">
    <property type="entry name" value="PRK1-6/SRF4-like"/>
</dbReference>
<keyword evidence="7" id="KW-0812">Transmembrane</keyword>
<dbReference type="Pfam" id="PF00560">
    <property type="entry name" value="LRR_1"/>
    <property type="match status" value="2"/>
</dbReference>
<dbReference type="InterPro" id="IPR008271">
    <property type="entry name" value="Ser/Thr_kinase_AS"/>
</dbReference>
<keyword evidence="14" id="KW-0472">Membrane</keyword>
<dbReference type="InterPro" id="IPR003591">
    <property type="entry name" value="Leu-rich_rpt_typical-subtyp"/>
</dbReference>
<comment type="subcellular location">
    <subcellularLocation>
        <location evidence="1">Cell membrane</location>
        <topology evidence="1">Single-pass membrane protein</topology>
    </subcellularLocation>
    <subcellularLocation>
        <location evidence="2">Membrane</location>
        <topology evidence="2">Single-pass type I membrane protein</topology>
    </subcellularLocation>
</comment>
<dbReference type="PRINTS" id="PR00019">
    <property type="entry name" value="LEURICHRPT"/>
</dbReference>
<dbReference type="Gene3D" id="3.30.200.20">
    <property type="entry name" value="Phosphorylase Kinase, domain 1"/>
    <property type="match status" value="1"/>
</dbReference>
<gene>
    <name evidence="19" type="ORF">URODEC1_LOCUS79057</name>
</gene>
<dbReference type="SUPFAM" id="SSF52058">
    <property type="entry name" value="L domain-like"/>
    <property type="match status" value="2"/>
</dbReference>
<reference evidence="20" key="1">
    <citation type="submission" date="2024-06" db="EMBL/GenBank/DDBJ databases">
        <authorList>
            <person name="Ryan C."/>
        </authorList>
    </citation>
    <scope>NUCLEOTIDE SEQUENCE [LARGE SCALE GENOMIC DNA]</scope>
</reference>
<dbReference type="AlphaFoldDB" id="A0ABC9CWD4"/>
<keyword evidence="20" id="KW-1185">Reference proteome</keyword>
<dbReference type="InterPro" id="IPR000719">
    <property type="entry name" value="Prot_kinase_dom"/>
</dbReference>
<keyword evidence="11" id="KW-0418">Kinase</keyword>
<organism evidence="19 20">
    <name type="scientific">Urochloa decumbens</name>
    <dbReference type="NCBI Taxonomy" id="240449"/>
    <lineage>
        <taxon>Eukaryota</taxon>
        <taxon>Viridiplantae</taxon>
        <taxon>Streptophyta</taxon>
        <taxon>Embryophyta</taxon>
        <taxon>Tracheophyta</taxon>
        <taxon>Spermatophyta</taxon>
        <taxon>Magnoliopsida</taxon>
        <taxon>Liliopsida</taxon>
        <taxon>Poales</taxon>
        <taxon>Poaceae</taxon>
        <taxon>PACMAD clade</taxon>
        <taxon>Panicoideae</taxon>
        <taxon>Panicodae</taxon>
        <taxon>Paniceae</taxon>
        <taxon>Melinidinae</taxon>
        <taxon>Urochloa</taxon>
    </lineage>
</organism>
<keyword evidence="5" id="KW-0433">Leucine-rich repeat</keyword>